<accession>A0A1G8AB93</accession>
<dbReference type="AlphaFoldDB" id="A0A1G8AB93"/>
<keyword evidence="2" id="KW-1185">Reference proteome</keyword>
<dbReference type="Proteomes" id="UP000198923">
    <property type="component" value="Unassembled WGS sequence"/>
</dbReference>
<dbReference type="EMBL" id="FNCN01000012">
    <property type="protein sequence ID" value="SDH18159.1"/>
    <property type="molecule type" value="Genomic_DNA"/>
</dbReference>
<gene>
    <name evidence="1" type="ORF">SAMN05421505_11287</name>
</gene>
<organism evidence="1 2">
    <name type="scientific">Sinosporangium album</name>
    <dbReference type="NCBI Taxonomy" id="504805"/>
    <lineage>
        <taxon>Bacteria</taxon>
        <taxon>Bacillati</taxon>
        <taxon>Actinomycetota</taxon>
        <taxon>Actinomycetes</taxon>
        <taxon>Streptosporangiales</taxon>
        <taxon>Streptosporangiaceae</taxon>
        <taxon>Sinosporangium</taxon>
    </lineage>
</organism>
<evidence type="ECO:0000313" key="1">
    <source>
        <dbReference type="EMBL" id="SDH18159.1"/>
    </source>
</evidence>
<proteinExistence type="predicted"/>
<name>A0A1G8AB93_9ACTN</name>
<reference evidence="1 2" key="1">
    <citation type="submission" date="2016-10" db="EMBL/GenBank/DDBJ databases">
        <authorList>
            <person name="de Groot N.N."/>
        </authorList>
    </citation>
    <scope>NUCLEOTIDE SEQUENCE [LARGE SCALE GENOMIC DNA]</scope>
    <source>
        <strain evidence="1 2">CPCC 201354</strain>
    </source>
</reference>
<sequence>MNQYLFPIEDISRMYFEEGMLVLETHVIGVKSAEIDKDYIRRDELVAKLDEYAEKTQKRLDHYVRSALHGCAHDEQTALAEIQTLKRLVTGD</sequence>
<dbReference type="RefSeq" id="WP_093171022.1">
    <property type="nucleotide sequence ID" value="NZ_FNCN01000012.1"/>
</dbReference>
<dbReference type="STRING" id="504805.SAMN05421505_11287"/>
<protein>
    <submittedName>
        <fullName evidence="1">Uncharacterized protein</fullName>
    </submittedName>
</protein>
<evidence type="ECO:0000313" key="2">
    <source>
        <dbReference type="Proteomes" id="UP000198923"/>
    </source>
</evidence>